<gene>
    <name evidence="6" type="ORF">B9J98_02590</name>
</gene>
<accession>A0A2R7Y627</accession>
<comment type="caution">
    <text evidence="6">The sequence shown here is derived from an EMBL/GenBank/DDBJ whole genome shotgun (WGS) entry which is preliminary data.</text>
</comment>
<dbReference type="GO" id="GO:0003676">
    <property type="term" value="F:nucleic acid binding"/>
    <property type="evidence" value="ECO:0007669"/>
    <property type="project" value="InterPro"/>
</dbReference>
<proteinExistence type="predicted"/>
<dbReference type="GO" id="GO:0006419">
    <property type="term" value="P:alanyl-tRNA aminoacylation"/>
    <property type="evidence" value="ECO:0007669"/>
    <property type="project" value="InterPro"/>
</dbReference>
<dbReference type="GO" id="GO:0002161">
    <property type="term" value="F:aminoacyl-tRNA deacylase activity"/>
    <property type="evidence" value="ECO:0007669"/>
    <property type="project" value="UniProtKB-ARBA"/>
</dbReference>
<dbReference type="Pfam" id="PF01411">
    <property type="entry name" value="tRNA-synt_2c"/>
    <property type="match status" value="1"/>
</dbReference>
<dbReference type="PROSITE" id="PS50860">
    <property type="entry name" value="AA_TRNA_LIGASE_II_ALA"/>
    <property type="match status" value="1"/>
</dbReference>
<dbReference type="InterPro" id="IPR018165">
    <property type="entry name" value="Ala-tRNA-synth_IIc_core"/>
</dbReference>
<dbReference type="EMBL" id="NDWU01000005">
    <property type="protein sequence ID" value="PUA32986.1"/>
    <property type="molecule type" value="Genomic_DNA"/>
</dbReference>
<evidence type="ECO:0000256" key="1">
    <source>
        <dbReference type="ARBA" id="ARBA00001947"/>
    </source>
</evidence>
<dbReference type="InterPro" id="IPR018164">
    <property type="entry name" value="Ala-tRNA-synth_IIc_N"/>
</dbReference>
<evidence type="ECO:0000259" key="5">
    <source>
        <dbReference type="PROSITE" id="PS50860"/>
    </source>
</evidence>
<keyword evidence="3" id="KW-0479">Metal-binding</keyword>
<comment type="subcellular location">
    <subcellularLocation>
        <location evidence="2">Cytoplasm</location>
    </subcellularLocation>
</comment>
<dbReference type="InterPro" id="IPR012947">
    <property type="entry name" value="tRNA_SAD"/>
</dbReference>
<keyword evidence="4" id="KW-0862">Zinc</keyword>
<evidence type="ECO:0000256" key="4">
    <source>
        <dbReference type="ARBA" id="ARBA00022833"/>
    </source>
</evidence>
<sequence>MVSLAEVVEGLPETGKLYLEDSYKREAESQVLRWIRETGRKGYLVLRETIMHPKSGAQPSDRGVLESVGTTFTVSKVMEYRGVIVHYGEISGEGFEEGMGVKMRLDWERRYKIMRTHTAGHIVDYAVVKVYGRAFQSQSAMHDVGYGFQEYFGEYSGDLREMIESVANEVVALNKPVYAEYVGANELGKKVFGAPNLGRLPRLDVYRIIVIEGINAIPCGGTHVRCTSEVGRLKIDSVEKVSNGFRVSYRILDA</sequence>
<evidence type="ECO:0000313" key="7">
    <source>
        <dbReference type="Proteomes" id="UP000244066"/>
    </source>
</evidence>
<evidence type="ECO:0000313" key="6">
    <source>
        <dbReference type="EMBL" id="PUA32986.1"/>
    </source>
</evidence>
<feature type="domain" description="Alanyl-transfer RNA synthetases family profile" evidence="5">
    <location>
        <begin position="1"/>
        <end position="246"/>
    </location>
</feature>
<reference evidence="6 7" key="1">
    <citation type="submission" date="2017-04" db="EMBL/GenBank/DDBJ databases">
        <title>Draft Aigarchaeota genome from a New Zealand hot spring.</title>
        <authorList>
            <person name="Reysenbach A.-L."/>
            <person name="Donaho J.A."/>
            <person name="Gerhart J."/>
            <person name="Kelley J.F."/>
            <person name="Kouba K."/>
            <person name="Podar M."/>
            <person name="Stott M."/>
        </authorList>
    </citation>
    <scope>NUCLEOTIDE SEQUENCE [LARGE SCALE GENOMIC DNA]</scope>
    <source>
        <strain evidence="6">NZ13_MG1</strain>
    </source>
</reference>
<dbReference type="SUPFAM" id="SSF50447">
    <property type="entry name" value="Translation proteins"/>
    <property type="match status" value="1"/>
</dbReference>
<dbReference type="Proteomes" id="UP000244066">
    <property type="component" value="Unassembled WGS sequence"/>
</dbReference>
<comment type="cofactor">
    <cofactor evidence="1">
        <name>Zn(2+)</name>
        <dbReference type="ChEBI" id="CHEBI:29105"/>
    </cofactor>
</comment>
<dbReference type="Gene3D" id="3.30.980.10">
    <property type="entry name" value="Threonyl-trna Synthetase, Chain A, domain 2"/>
    <property type="match status" value="1"/>
</dbReference>
<evidence type="ECO:0000256" key="2">
    <source>
        <dbReference type="ARBA" id="ARBA00004496"/>
    </source>
</evidence>
<dbReference type="GO" id="GO:0005737">
    <property type="term" value="C:cytoplasm"/>
    <property type="evidence" value="ECO:0007669"/>
    <property type="project" value="UniProtKB-SubCell"/>
</dbReference>
<dbReference type="SMART" id="SM00863">
    <property type="entry name" value="tRNA_SAD"/>
    <property type="match status" value="1"/>
</dbReference>
<dbReference type="InterPro" id="IPR009000">
    <property type="entry name" value="Transl_B-barrel_sf"/>
</dbReference>
<protein>
    <recommendedName>
        <fullName evidence="5">Alanyl-transfer RNA synthetases family profile domain-containing protein</fullName>
    </recommendedName>
</protein>
<organism evidence="6 7">
    <name type="scientific">Candidatus Terraquivivens tikiterensis</name>
    <dbReference type="NCBI Taxonomy" id="1980982"/>
    <lineage>
        <taxon>Archaea</taxon>
        <taxon>Nitrososphaerota</taxon>
        <taxon>Candidatus Wolframiiraptoraceae</taxon>
        <taxon>Candidatus Terraquivivens</taxon>
    </lineage>
</organism>
<dbReference type="GO" id="GO:0046872">
    <property type="term" value="F:metal ion binding"/>
    <property type="evidence" value="ECO:0007669"/>
    <property type="project" value="UniProtKB-KW"/>
</dbReference>
<name>A0A2R7Y627_9ARCH</name>
<dbReference type="GO" id="GO:0005524">
    <property type="term" value="F:ATP binding"/>
    <property type="evidence" value="ECO:0007669"/>
    <property type="project" value="InterPro"/>
</dbReference>
<dbReference type="Gene3D" id="2.40.30.130">
    <property type="match status" value="1"/>
</dbReference>
<dbReference type="Pfam" id="PF07973">
    <property type="entry name" value="tRNA_SAD"/>
    <property type="match status" value="1"/>
</dbReference>
<dbReference type="PANTHER" id="PTHR43462:SF1">
    <property type="entry name" value="ALANYL-TRNA EDITING PROTEIN AARSD1"/>
    <property type="match status" value="1"/>
</dbReference>
<dbReference type="PANTHER" id="PTHR43462">
    <property type="entry name" value="ALANYL-TRNA EDITING PROTEIN"/>
    <property type="match status" value="1"/>
</dbReference>
<dbReference type="InterPro" id="IPR051335">
    <property type="entry name" value="Alanyl-tRNA_Editing_Enzymes"/>
</dbReference>
<dbReference type="AlphaFoldDB" id="A0A2R7Y627"/>
<dbReference type="GO" id="GO:0004813">
    <property type="term" value="F:alanine-tRNA ligase activity"/>
    <property type="evidence" value="ECO:0007669"/>
    <property type="project" value="InterPro"/>
</dbReference>
<evidence type="ECO:0000256" key="3">
    <source>
        <dbReference type="ARBA" id="ARBA00022723"/>
    </source>
</evidence>
<dbReference type="SUPFAM" id="SSF55186">
    <property type="entry name" value="ThrRS/AlaRS common domain"/>
    <property type="match status" value="1"/>
</dbReference>
<dbReference type="InterPro" id="IPR018163">
    <property type="entry name" value="Thr/Ala-tRNA-synth_IIc_edit"/>
</dbReference>